<feature type="compositionally biased region" description="Polar residues" evidence="1">
    <location>
        <begin position="1"/>
        <end position="10"/>
    </location>
</feature>
<feature type="compositionally biased region" description="Basic and acidic residues" evidence="1">
    <location>
        <begin position="108"/>
        <end position="149"/>
    </location>
</feature>
<reference evidence="2" key="1">
    <citation type="submission" date="2014-11" db="EMBL/GenBank/DDBJ databases">
        <authorList>
            <person name="Otto D Thomas"/>
            <person name="Naeem Raeece"/>
        </authorList>
    </citation>
    <scope>NUCLEOTIDE SEQUENCE</scope>
</reference>
<organism evidence="2">
    <name type="scientific">Chromera velia CCMP2878</name>
    <dbReference type="NCBI Taxonomy" id="1169474"/>
    <lineage>
        <taxon>Eukaryota</taxon>
        <taxon>Sar</taxon>
        <taxon>Alveolata</taxon>
        <taxon>Colpodellida</taxon>
        <taxon>Chromeraceae</taxon>
        <taxon>Chromera</taxon>
    </lineage>
</organism>
<feature type="region of interest" description="Disordered" evidence="1">
    <location>
        <begin position="1"/>
        <end position="76"/>
    </location>
</feature>
<feature type="compositionally biased region" description="Low complexity" evidence="1">
    <location>
        <begin position="51"/>
        <end position="64"/>
    </location>
</feature>
<feature type="compositionally biased region" description="Polar residues" evidence="1">
    <location>
        <begin position="40"/>
        <end position="50"/>
    </location>
</feature>
<protein>
    <submittedName>
        <fullName evidence="2">Uncharacterized protein</fullName>
    </submittedName>
</protein>
<evidence type="ECO:0000256" key="1">
    <source>
        <dbReference type="SAM" id="MobiDB-lite"/>
    </source>
</evidence>
<accession>A0A0G4F2Q7</accession>
<dbReference type="EMBL" id="CDMZ01000081">
    <property type="protein sequence ID" value="CEM06219.1"/>
    <property type="molecule type" value="Genomic_DNA"/>
</dbReference>
<feature type="region of interest" description="Disordered" evidence="1">
    <location>
        <begin position="98"/>
        <end position="153"/>
    </location>
</feature>
<name>A0A0G4F2Q7_9ALVE</name>
<gene>
    <name evidence="2" type="ORF">Cvel_14854</name>
</gene>
<sequence>MQNALQTVSSEAADKVDKQKHSSKGARSTTAKLDIPTANKRGSQNLSSSFATAAAAAAAATTTAPQTHPQGNLLPLTRKTSAFSNGTTVFESQLEYHEGVCPDAEPPEGVHEGDLAQGGEKRAGREREGDEERTGRAREAPQREGERDGGNIQIAASASLDHCLCRPHRNPNLQLPPPPPTLRCGGGRWRNWRKNVRN</sequence>
<evidence type="ECO:0000313" key="2">
    <source>
        <dbReference type="EMBL" id="CEM06219.1"/>
    </source>
</evidence>
<dbReference type="VEuPathDB" id="CryptoDB:Cvel_14854"/>
<dbReference type="AlphaFoldDB" id="A0A0G4F2Q7"/>
<proteinExistence type="predicted"/>